<sequence>MAELASNINLFNGSGNFNRWKQEVIDLLEAKGVAHAVSKDLRVGDAKALSPEDQKANGLAKVIIRACLAPSIQQLAYDRTAYEIWKELHDIYGVANTAMVVNKLLQLIDLKMPSGESDAIAHTNAFKFLTREMPINNLSQKQLETLIYIASLNERFEQVVTKYGNLDPTTYTSEQVYDDAQKLSMLLTAKDKREASLMGAAVNNISSDAAEAT</sequence>
<dbReference type="Proteomes" id="UP001143981">
    <property type="component" value="Unassembled WGS sequence"/>
</dbReference>
<dbReference type="AlphaFoldDB" id="A0A9W8CLB4"/>
<comment type="caution">
    <text evidence="1">The sequence shown here is derived from an EMBL/GenBank/DDBJ whole genome shotgun (WGS) entry which is preliminary data.</text>
</comment>
<reference evidence="1" key="1">
    <citation type="submission" date="2022-07" db="EMBL/GenBank/DDBJ databases">
        <title>Phylogenomic reconstructions and comparative analyses of Kickxellomycotina fungi.</title>
        <authorList>
            <person name="Reynolds N.K."/>
            <person name="Stajich J.E."/>
            <person name="Barry K."/>
            <person name="Grigoriev I.V."/>
            <person name="Crous P."/>
            <person name="Smith M.E."/>
        </authorList>
    </citation>
    <scope>NUCLEOTIDE SEQUENCE</scope>
    <source>
        <strain evidence="1">BCRC 34381</strain>
    </source>
</reference>
<protein>
    <recommendedName>
        <fullName evidence="3">DUF4219 domain-containing protein</fullName>
    </recommendedName>
</protein>
<evidence type="ECO:0000313" key="1">
    <source>
        <dbReference type="EMBL" id="KAJ1717880.1"/>
    </source>
</evidence>
<evidence type="ECO:0008006" key="3">
    <source>
        <dbReference type="Google" id="ProtNLM"/>
    </source>
</evidence>
<keyword evidence="2" id="KW-1185">Reference proteome</keyword>
<name>A0A9W8CLB4_9FUNG</name>
<accession>A0A9W8CLB4</accession>
<gene>
    <name evidence="1" type="ORF">LPJ61_007085</name>
</gene>
<proteinExistence type="predicted"/>
<evidence type="ECO:0000313" key="2">
    <source>
        <dbReference type="Proteomes" id="UP001143981"/>
    </source>
</evidence>
<feature type="non-terminal residue" evidence="1">
    <location>
        <position position="213"/>
    </location>
</feature>
<dbReference type="OrthoDB" id="5514594at2759"/>
<dbReference type="EMBL" id="JANBOI010004301">
    <property type="protein sequence ID" value="KAJ1717880.1"/>
    <property type="molecule type" value="Genomic_DNA"/>
</dbReference>
<dbReference type="Pfam" id="PF14223">
    <property type="entry name" value="Retrotran_gag_2"/>
    <property type="match status" value="1"/>
</dbReference>
<organism evidence="1 2">
    <name type="scientific">Coemansia biformis</name>
    <dbReference type="NCBI Taxonomy" id="1286918"/>
    <lineage>
        <taxon>Eukaryota</taxon>
        <taxon>Fungi</taxon>
        <taxon>Fungi incertae sedis</taxon>
        <taxon>Zoopagomycota</taxon>
        <taxon>Kickxellomycotina</taxon>
        <taxon>Kickxellomycetes</taxon>
        <taxon>Kickxellales</taxon>
        <taxon>Kickxellaceae</taxon>
        <taxon>Coemansia</taxon>
    </lineage>
</organism>